<dbReference type="RefSeq" id="WP_219878089.1">
    <property type="nucleotide sequence ID" value="NZ_JAHYXK010000012.1"/>
</dbReference>
<evidence type="ECO:0000313" key="1">
    <source>
        <dbReference type="EMBL" id="MBW7468212.1"/>
    </source>
</evidence>
<dbReference type="Proteomes" id="UP000813018">
    <property type="component" value="Unassembled WGS sequence"/>
</dbReference>
<dbReference type="InterPro" id="IPR011727">
    <property type="entry name" value="CHP02117"/>
</dbReference>
<sequence length="230" mass="26828">MQQVLKKLWWLLRKTASMLADFAVLFFATGFILSSFPLNRSFAQATESDSIEIFVTSNGVHTDIIVPVVTPYIDWRTKIPLSDFERVDSSYAYLGFGWGDRRFYMETPEWSDLKPGVVLSSALWPTRTAMHVEYIRNKLKPNKHQRPILVSPEQYQSLINYIDESFQKQNGSYRHISDSGYSHNDTFYEANGKFYLFKNCNNWVNQGLRKMGVKTAIWAPFPYAIMRHLR</sequence>
<dbReference type="EMBL" id="JAHYXK010000012">
    <property type="protein sequence ID" value="MBW7468212.1"/>
    <property type="molecule type" value="Genomic_DNA"/>
</dbReference>
<evidence type="ECO:0000313" key="2">
    <source>
        <dbReference type="Proteomes" id="UP000813018"/>
    </source>
</evidence>
<accession>A0ABS7CWL6</accession>
<keyword evidence="2" id="KW-1185">Reference proteome</keyword>
<dbReference type="Pfam" id="PF09601">
    <property type="entry name" value="DUF2459"/>
    <property type="match status" value="1"/>
</dbReference>
<dbReference type="NCBIfam" id="TIGR02117">
    <property type="entry name" value="chp_urease_rgn"/>
    <property type="match status" value="1"/>
</dbReference>
<comment type="caution">
    <text evidence="1">The sequence shown here is derived from an EMBL/GenBank/DDBJ whole genome shotgun (WGS) entry which is preliminary data.</text>
</comment>
<organism evidence="1 2">
    <name type="scientific">Pontibacter aydingkolensis</name>
    <dbReference type="NCBI Taxonomy" id="1911536"/>
    <lineage>
        <taxon>Bacteria</taxon>
        <taxon>Pseudomonadati</taxon>
        <taxon>Bacteroidota</taxon>
        <taxon>Cytophagia</taxon>
        <taxon>Cytophagales</taxon>
        <taxon>Hymenobacteraceae</taxon>
        <taxon>Pontibacter</taxon>
    </lineage>
</organism>
<reference evidence="1 2" key="1">
    <citation type="journal article" date="2016" name="Int. J. Syst. Evol. Microbiol.">
        <title>Pontibacter aydingkolensis sp. nov., isolated from soil of a salt lake.</title>
        <authorList>
            <person name="Osman G."/>
            <person name="Zhang T."/>
            <person name="Lou K."/>
            <person name="Gao Y."/>
            <person name="Chang W."/>
            <person name="Lin Q."/>
            <person name="Yang H.M."/>
            <person name="Huo X.D."/>
            <person name="Wang N."/>
        </authorList>
    </citation>
    <scope>NUCLEOTIDE SEQUENCE [LARGE SCALE GENOMIC DNA]</scope>
    <source>
        <strain evidence="1 2">KACC 19255</strain>
    </source>
</reference>
<gene>
    <name evidence="1" type="ORF">K0O23_14140</name>
</gene>
<proteinExistence type="predicted"/>
<name>A0ABS7CWL6_9BACT</name>
<protein>
    <submittedName>
        <fullName evidence="1">TIGR02117 family protein</fullName>
    </submittedName>
</protein>